<organism evidence="1 2">
    <name type="scientific">Lactobacillus mulieris</name>
    <dbReference type="NCBI Taxonomy" id="2508708"/>
    <lineage>
        <taxon>Bacteria</taxon>
        <taxon>Bacillati</taxon>
        <taxon>Bacillota</taxon>
        <taxon>Bacilli</taxon>
        <taxon>Lactobacillales</taxon>
        <taxon>Lactobacillaceae</taxon>
        <taxon>Lactobacillus</taxon>
    </lineage>
</organism>
<dbReference type="Pfam" id="PF05595">
    <property type="entry name" value="DUF771"/>
    <property type="match status" value="1"/>
</dbReference>
<gene>
    <name evidence="1" type="ORF">L2422_02145</name>
</gene>
<name>A0AAP3M3N8_9LACO</name>
<dbReference type="Proteomes" id="UP001213015">
    <property type="component" value="Unassembled WGS sequence"/>
</dbReference>
<sequence length="110" mass="13308">MEDLINRKSLQDLIKSTFLEMRPKLEDELTGRTIKLDEFRKKYCGGKSPEWVRTFIFDKFRKEIDYENGGWCINPRQNANGRYAIIFEDTAAKWMKENRHRINWYAKLKN</sequence>
<evidence type="ECO:0000313" key="2">
    <source>
        <dbReference type="Proteomes" id="UP001213015"/>
    </source>
</evidence>
<accession>A0AAP3M3N8</accession>
<dbReference type="EMBL" id="JAKHLF010000002">
    <property type="protein sequence ID" value="MCZ3844327.1"/>
    <property type="molecule type" value="Genomic_DNA"/>
</dbReference>
<proteinExistence type="predicted"/>
<protein>
    <submittedName>
        <fullName evidence="1">DUF771 domain-containing protein</fullName>
    </submittedName>
</protein>
<evidence type="ECO:0000313" key="1">
    <source>
        <dbReference type="EMBL" id="MCZ3844327.1"/>
    </source>
</evidence>
<comment type="caution">
    <text evidence="1">The sequence shown here is derived from an EMBL/GenBank/DDBJ whole genome shotgun (WGS) entry which is preliminary data.</text>
</comment>
<dbReference type="RefSeq" id="WP_015995115.1">
    <property type="nucleotide sequence ID" value="NZ_JAAVSE010000001.1"/>
</dbReference>
<reference evidence="1" key="1">
    <citation type="submission" date="2022-01" db="EMBL/GenBank/DDBJ databases">
        <title>VMRC isolate genome collection.</title>
        <authorList>
            <person name="France M."/>
            <person name="Rutt L."/>
            <person name="Humphrys M."/>
            <person name="Ravel J."/>
        </authorList>
    </citation>
    <scope>NUCLEOTIDE SEQUENCE</scope>
    <source>
        <strain evidence="1">C0127B5</strain>
    </source>
</reference>
<dbReference type="InterPro" id="IPR008489">
    <property type="entry name" value="DUF771"/>
</dbReference>
<dbReference type="AlphaFoldDB" id="A0AAP3M3N8"/>